<gene>
    <name evidence="2" type="ORF">CRG98_004193</name>
</gene>
<evidence type="ECO:0000256" key="1">
    <source>
        <dbReference type="SAM" id="MobiDB-lite"/>
    </source>
</evidence>
<feature type="region of interest" description="Disordered" evidence="1">
    <location>
        <begin position="52"/>
        <end position="77"/>
    </location>
</feature>
<name>A0A2I0L3Z4_PUNGR</name>
<comment type="caution">
    <text evidence="2">The sequence shown here is derived from an EMBL/GenBank/DDBJ whole genome shotgun (WGS) entry which is preliminary data.</text>
</comment>
<dbReference type="EMBL" id="PGOL01000172">
    <property type="protein sequence ID" value="PKI75404.1"/>
    <property type="molecule type" value="Genomic_DNA"/>
</dbReference>
<sequence>MAMVRAATPHVGSVVVTLLQPREESSPARKASVEGLGGRDRRADWAWNRWTSHGGASCKQKPGTPPPGARPGGAGVATWEAPAGRLDFQSRPRWGLLTVHQRRRAGAELRQRRGPDAMEAGGAGGGPRRLDLNCLLLLRWGIVRRRASEPLDHVPEVALADVVDGWLGGLVRRRALIGDCCGGGWLSEVGEKGFEIVGEGGGFPDEGFGDFVGELVGIEVFEGIAFPVAVAGKLSGGGARFRGPRSHFLRRRCRKMKNLFTVLSRFRCRRGRVQRRRKM</sequence>
<organism evidence="2 3">
    <name type="scientific">Punica granatum</name>
    <name type="common">Pomegranate</name>
    <dbReference type="NCBI Taxonomy" id="22663"/>
    <lineage>
        <taxon>Eukaryota</taxon>
        <taxon>Viridiplantae</taxon>
        <taxon>Streptophyta</taxon>
        <taxon>Embryophyta</taxon>
        <taxon>Tracheophyta</taxon>
        <taxon>Spermatophyta</taxon>
        <taxon>Magnoliopsida</taxon>
        <taxon>eudicotyledons</taxon>
        <taxon>Gunneridae</taxon>
        <taxon>Pentapetalae</taxon>
        <taxon>rosids</taxon>
        <taxon>malvids</taxon>
        <taxon>Myrtales</taxon>
        <taxon>Lythraceae</taxon>
        <taxon>Punica</taxon>
    </lineage>
</organism>
<evidence type="ECO:0000313" key="2">
    <source>
        <dbReference type="EMBL" id="PKI75404.1"/>
    </source>
</evidence>
<dbReference type="AlphaFoldDB" id="A0A2I0L3Z4"/>
<proteinExistence type="predicted"/>
<reference evidence="2 3" key="1">
    <citation type="submission" date="2017-11" db="EMBL/GenBank/DDBJ databases">
        <title>De-novo sequencing of pomegranate (Punica granatum L.) genome.</title>
        <authorList>
            <person name="Akparov Z."/>
            <person name="Amiraslanov A."/>
            <person name="Hajiyeva S."/>
            <person name="Abbasov M."/>
            <person name="Kaur K."/>
            <person name="Hamwieh A."/>
            <person name="Solovyev V."/>
            <person name="Salamov A."/>
            <person name="Braich B."/>
            <person name="Kosarev P."/>
            <person name="Mahmoud A."/>
            <person name="Hajiyev E."/>
            <person name="Babayeva S."/>
            <person name="Izzatullayeva V."/>
            <person name="Mammadov A."/>
            <person name="Mammadov A."/>
            <person name="Sharifova S."/>
            <person name="Ojaghi J."/>
            <person name="Eynullazada K."/>
            <person name="Bayramov B."/>
            <person name="Abdulazimova A."/>
            <person name="Shahmuradov I."/>
        </authorList>
    </citation>
    <scope>NUCLEOTIDE SEQUENCE [LARGE SCALE GENOMIC DNA]</scope>
    <source>
        <strain evidence="3">cv. AG2017</strain>
        <tissue evidence="2">Leaf</tissue>
    </source>
</reference>
<evidence type="ECO:0000313" key="3">
    <source>
        <dbReference type="Proteomes" id="UP000233551"/>
    </source>
</evidence>
<dbReference type="Proteomes" id="UP000233551">
    <property type="component" value="Unassembled WGS sequence"/>
</dbReference>
<protein>
    <submittedName>
        <fullName evidence="2">Uncharacterized protein</fullName>
    </submittedName>
</protein>
<accession>A0A2I0L3Z4</accession>
<keyword evidence="3" id="KW-1185">Reference proteome</keyword>